<gene>
    <name evidence="1" type="ORF">N5C05_21930</name>
</gene>
<evidence type="ECO:0000313" key="2">
    <source>
        <dbReference type="Proteomes" id="UP001158730"/>
    </source>
</evidence>
<proteinExistence type="predicted"/>
<protein>
    <submittedName>
        <fullName evidence="1">Uncharacterized protein</fullName>
    </submittedName>
</protein>
<accession>A0AA42N6Y3</accession>
<evidence type="ECO:0000313" key="1">
    <source>
        <dbReference type="EMBL" id="MDH1057397.1"/>
    </source>
</evidence>
<reference evidence="1" key="1">
    <citation type="submission" date="2022-09" db="EMBL/GenBank/DDBJ databases">
        <title>Intensive care unit water sources are persistently colonized with multi-drug resistant bacteria and are the site of extensive horizontal gene transfer of antibiotic resistance genes.</title>
        <authorList>
            <person name="Diorio-Toth L."/>
        </authorList>
    </citation>
    <scope>NUCLEOTIDE SEQUENCE</scope>
    <source>
        <strain evidence="1">GD03990</strain>
    </source>
</reference>
<dbReference type="AlphaFoldDB" id="A0AA42N6Y3"/>
<comment type="caution">
    <text evidence="1">The sequence shown here is derived from an EMBL/GenBank/DDBJ whole genome shotgun (WGS) entry which is preliminary data.</text>
</comment>
<dbReference type="Proteomes" id="UP001158730">
    <property type="component" value="Unassembled WGS sequence"/>
</dbReference>
<name>A0AA42N6Y3_AQUAC</name>
<dbReference type="RefSeq" id="WP_280055501.1">
    <property type="nucleotide sequence ID" value="NZ_JAOBYN010000054.1"/>
</dbReference>
<sequence>MSFDVILIKPNDLSIEDLSAVEDVMLLGDKGFVEAAIGLSFPGAVNGTWKSEEFSIEALISGNPVGSVHITAHFGDAWSETSEAKLLSLIAVICHKIGAVAFSISDNSKLAP</sequence>
<dbReference type="EMBL" id="JAOBYN010000054">
    <property type="protein sequence ID" value="MDH1057397.1"/>
    <property type="molecule type" value="Genomic_DNA"/>
</dbReference>
<organism evidence="1 2">
    <name type="scientific">Aquipseudomonas alcaligenes</name>
    <name type="common">Pseudomonas alcaligenes</name>
    <dbReference type="NCBI Taxonomy" id="43263"/>
    <lineage>
        <taxon>Bacteria</taxon>
        <taxon>Pseudomonadati</taxon>
        <taxon>Pseudomonadota</taxon>
        <taxon>Gammaproteobacteria</taxon>
        <taxon>Pseudomonadales</taxon>
        <taxon>Pseudomonadaceae</taxon>
        <taxon>Aquipseudomonas</taxon>
    </lineage>
</organism>